<keyword evidence="4" id="KW-1185">Reference proteome</keyword>
<feature type="compositionally biased region" description="Polar residues" evidence="1">
    <location>
        <begin position="288"/>
        <end position="302"/>
    </location>
</feature>
<feature type="compositionally biased region" description="Acidic residues" evidence="1">
    <location>
        <begin position="86"/>
        <end position="98"/>
    </location>
</feature>
<protein>
    <submittedName>
        <fullName evidence="3">Uncharacterized protein</fullName>
    </submittedName>
</protein>
<accession>A0A8H4LDJ9</accession>
<sequence>MRVSTSLILGLLVGQGLCQTAAPEEEPTFIAPPAQTDVPAAEDPSVSVADPVPQTDEAPEATTNPDDEESAAPEETVVATDVATDAPEEDPTSVEDAEPTATGTDDASEPTTAAEETGTAKATATDDDATSVPEETATATDEESETGATATTSSAPTSTAAVVEVDLKNATVGDNAELVEVDGKTAVRLSAPEDGEATFTVSVDASDDFDTGEMIHIVASILVGEASSAKLRRRAMKTGCNLLMQVNGENVYDESLSTTDGKFQEFDSSPIESSPNPEVKVTQKCGKNPSTLTINSVQIANESSVGSGSKSGGSGSGSGGSSSDGKDGKSSDSGSGSKTGDEAKASETGDPNAGSKTATSIVGLVAAMVAVVALM</sequence>
<organism evidence="3 4">
    <name type="scientific">Fusarium albosuccineum</name>
    <dbReference type="NCBI Taxonomy" id="1237068"/>
    <lineage>
        <taxon>Eukaryota</taxon>
        <taxon>Fungi</taxon>
        <taxon>Dikarya</taxon>
        <taxon>Ascomycota</taxon>
        <taxon>Pezizomycotina</taxon>
        <taxon>Sordariomycetes</taxon>
        <taxon>Hypocreomycetidae</taxon>
        <taxon>Hypocreales</taxon>
        <taxon>Nectriaceae</taxon>
        <taxon>Fusarium</taxon>
        <taxon>Fusarium decemcellulare species complex</taxon>
    </lineage>
</organism>
<comment type="caution">
    <text evidence="3">The sequence shown here is derived from an EMBL/GenBank/DDBJ whole genome shotgun (WGS) entry which is preliminary data.</text>
</comment>
<proteinExistence type="predicted"/>
<feature type="chain" id="PRO_5034183243" evidence="2">
    <location>
        <begin position="19"/>
        <end position="375"/>
    </location>
</feature>
<feature type="region of interest" description="Disordered" evidence="1">
    <location>
        <begin position="263"/>
        <end position="358"/>
    </location>
</feature>
<feature type="signal peptide" evidence="2">
    <location>
        <begin position="1"/>
        <end position="18"/>
    </location>
</feature>
<dbReference type="OrthoDB" id="5152761at2759"/>
<dbReference type="AlphaFoldDB" id="A0A8H4LDJ9"/>
<keyword evidence="2" id="KW-0732">Signal</keyword>
<feature type="compositionally biased region" description="Gly residues" evidence="1">
    <location>
        <begin position="309"/>
        <end position="322"/>
    </location>
</feature>
<dbReference type="EMBL" id="JAADYS010000920">
    <property type="protein sequence ID" value="KAF4466163.1"/>
    <property type="molecule type" value="Genomic_DNA"/>
</dbReference>
<evidence type="ECO:0000313" key="3">
    <source>
        <dbReference type="EMBL" id="KAF4466163.1"/>
    </source>
</evidence>
<reference evidence="3 4" key="1">
    <citation type="submission" date="2020-01" db="EMBL/GenBank/DDBJ databases">
        <title>Identification and distribution of gene clusters putatively required for synthesis of sphingolipid metabolism inhibitors in phylogenetically diverse species of the filamentous fungus Fusarium.</title>
        <authorList>
            <person name="Kim H.-S."/>
            <person name="Busman M."/>
            <person name="Brown D.W."/>
            <person name="Divon H."/>
            <person name="Uhlig S."/>
            <person name="Proctor R.H."/>
        </authorList>
    </citation>
    <scope>NUCLEOTIDE SEQUENCE [LARGE SCALE GENOMIC DNA]</scope>
    <source>
        <strain evidence="3 4">NRRL 20459</strain>
    </source>
</reference>
<feature type="compositionally biased region" description="Polar residues" evidence="1">
    <location>
        <begin position="263"/>
        <end position="276"/>
    </location>
</feature>
<name>A0A8H4LDJ9_9HYPO</name>
<evidence type="ECO:0000256" key="1">
    <source>
        <dbReference type="SAM" id="MobiDB-lite"/>
    </source>
</evidence>
<evidence type="ECO:0000256" key="2">
    <source>
        <dbReference type="SAM" id="SignalP"/>
    </source>
</evidence>
<evidence type="ECO:0000313" key="4">
    <source>
        <dbReference type="Proteomes" id="UP000554235"/>
    </source>
</evidence>
<feature type="region of interest" description="Disordered" evidence="1">
    <location>
        <begin position="24"/>
        <end position="158"/>
    </location>
</feature>
<gene>
    <name evidence="3" type="ORF">FALBO_6986</name>
</gene>
<dbReference type="Proteomes" id="UP000554235">
    <property type="component" value="Unassembled WGS sequence"/>
</dbReference>
<feature type="compositionally biased region" description="Low complexity" evidence="1">
    <location>
        <begin position="146"/>
        <end position="158"/>
    </location>
</feature>
<feature type="compositionally biased region" description="Low complexity" evidence="1">
    <location>
        <begin position="109"/>
        <end position="123"/>
    </location>
</feature>